<dbReference type="AlphaFoldDB" id="A0A9J6AVS3"/>
<sequence>MQVQGQQRYSNALTQRIIPYSHTMAQQFRALESNATLTLTKMNTMHDFTQRYARIFQSTLVAAHSRSKRGVPSFSKSWVKGTS</sequence>
<name>A0A9J6AVS3_SOLCO</name>
<reference evidence="1 2" key="1">
    <citation type="submission" date="2020-09" db="EMBL/GenBank/DDBJ databases">
        <title>De no assembly of potato wild relative species, Solanum commersonii.</title>
        <authorList>
            <person name="Cho K."/>
        </authorList>
    </citation>
    <scope>NUCLEOTIDE SEQUENCE [LARGE SCALE GENOMIC DNA]</scope>
    <source>
        <strain evidence="1">LZ3.2</strain>
        <tissue evidence="1">Leaf</tissue>
    </source>
</reference>
<evidence type="ECO:0000313" key="1">
    <source>
        <dbReference type="EMBL" id="KAG5628685.1"/>
    </source>
</evidence>
<keyword evidence="2" id="KW-1185">Reference proteome</keyword>
<protein>
    <submittedName>
        <fullName evidence="1">Uncharacterized protein</fullName>
    </submittedName>
</protein>
<evidence type="ECO:0000313" key="2">
    <source>
        <dbReference type="Proteomes" id="UP000824120"/>
    </source>
</evidence>
<organism evidence="1 2">
    <name type="scientific">Solanum commersonii</name>
    <name type="common">Commerson's wild potato</name>
    <name type="synonym">Commerson's nightshade</name>
    <dbReference type="NCBI Taxonomy" id="4109"/>
    <lineage>
        <taxon>Eukaryota</taxon>
        <taxon>Viridiplantae</taxon>
        <taxon>Streptophyta</taxon>
        <taxon>Embryophyta</taxon>
        <taxon>Tracheophyta</taxon>
        <taxon>Spermatophyta</taxon>
        <taxon>Magnoliopsida</taxon>
        <taxon>eudicotyledons</taxon>
        <taxon>Gunneridae</taxon>
        <taxon>Pentapetalae</taxon>
        <taxon>asterids</taxon>
        <taxon>lamiids</taxon>
        <taxon>Solanales</taxon>
        <taxon>Solanaceae</taxon>
        <taxon>Solanoideae</taxon>
        <taxon>Solaneae</taxon>
        <taxon>Solanum</taxon>
    </lineage>
</organism>
<comment type="caution">
    <text evidence="1">The sequence shown here is derived from an EMBL/GenBank/DDBJ whole genome shotgun (WGS) entry which is preliminary data.</text>
</comment>
<dbReference type="EMBL" id="JACXVP010000001">
    <property type="protein sequence ID" value="KAG5628685.1"/>
    <property type="molecule type" value="Genomic_DNA"/>
</dbReference>
<accession>A0A9J6AVS3</accession>
<gene>
    <name evidence="1" type="ORF">H5410_000402</name>
</gene>
<dbReference type="Proteomes" id="UP000824120">
    <property type="component" value="Chromosome 1"/>
</dbReference>
<proteinExistence type="predicted"/>